<feature type="non-terminal residue" evidence="2">
    <location>
        <position position="79"/>
    </location>
</feature>
<sequence length="79" mass="9414">VYRPGRGKTKTARREIRPKSSPGKWKCWIPAWMGVRAIMVEINSSPPRPPQLRHKRVLNNRAVHRSRRRLMTRMMIFHS</sequence>
<proteinExistence type="predicted"/>
<dbReference type="AlphaFoldDB" id="A0A383BQF4"/>
<organism evidence="2">
    <name type="scientific">marine metagenome</name>
    <dbReference type="NCBI Taxonomy" id="408172"/>
    <lineage>
        <taxon>unclassified sequences</taxon>
        <taxon>metagenomes</taxon>
        <taxon>ecological metagenomes</taxon>
    </lineage>
</organism>
<protein>
    <submittedName>
        <fullName evidence="2">Uncharacterized protein</fullName>
    </submittedName>
</protein>
<feature type="compositionally biased region" description="Basic residues" evidence="1">
    <location>
        <begin position="1"/>
        <end position="11"/>
    </location>
</feature>
<evidence type="ECO:0000313" key="2">
    <source>
        <dbReference type="EMBL" id="SVE22081.1"/>
    </source>
</evidence>
<feature type="non-terminal residue" evidence="2">
    <location>
        <position position="1"/>
    </location>
</feature>
<reference evidence="2" key="1">
    <citation type="submission" date="2018-05" db="EMBL/GenBank/DDBJ databases">
        <authorList>
            <person name="Lanie J.A."/>
            <person name="Ng W.-L."/>
            <person name="Kazmierczak K.M."/>
            <person name="Andrzejewski T.M."/>
            <person name="Davidsen T.M."/>
            <person name="Wayne K.J."/>
            <person name="Tettelin H."/>
            <person name="Glass J.I."/>
            <person name="Rusch D."/>
            <person name="Podicherti R."/>
            <person name="Tsui H.-C.T."/>
            <person name="Winkler M.E."/>
        </authorList>
    </citation>
    <scope>NUCLEOTIDE SEQUENCE</scope>
</reference>
<evidence type="ECO:0000256" key="1">
    <source>
        <dbReference type="SAM" id="MobiDB-lite"/>
    </source>
</evidence>
<feature type="region of interest" description="Disordered" evidence="1">
    <location>
        <begin position="1"/>
        <end position="21"/>
    </location>
</feature>
<accession>A0A383BQF4</accession>
<dbReference type="EMBL" id="UINC01202333">
    <property type="protein sequence ID" value="SVE22081.1"/>
    <property type="molecule type" value="Genomic_DNA"/>
</dbReference>
<gene>
    <name evidence="2" type="ORF">METZ01_LOCUS474935</name>
</gene>
<name>A0A383BQF4_9ZZZZ</name>